<dbReference type="SUPFAM" id="SSF50156">
    <property type="entry name" value="PDZ domain-like"/>
    <property type="match status" value="1"/>
</dbReference>
<accession>A0ABX6T7M5</accession>
<dbReference type="InterPro" id="IPR036034">
    <property type="entry name" value="PDZ_sf"/>
</dbReference>
<dbReference type="InterPro" id="IPR001478">
    <property type="entry name" value="PDZ"/>
</dbReference>
<dbReference type="SMART" id="SM00228">
    <property type="entry name" value="PDZ"/>
    <property type="match status" value="1"/>
</dbReference>
<name>A0ABX6T7M5_9SPHN</name>
<organism evidence="3 4">
    <name type="scientific">Sphingomonas sediminicola</name>
    <dbReference type="NCBI Taxonomy" id="386874"/>
    <lineage>
        <taxon>Bacteria</taxon>
        <taxon>Pseudomonadati</taxon>
        <taxon>Pseudomonadota</taxon>
        <taxon>Alphaproteobacteria</taxon>
        <taxon>Sphingomonadales</taxon>
        <taxon>Sphingomonadaceae</taxon>
        <taxon>Sphingomonas</taxon>
    </lineage>
</organism>
<dbReference type="PIRSF" id="PIRSF016493">
    <property type="entry name" value="Glycyl_aminpptds"/>
    <property type="match status" value="1"/>
</dbReference>
<feature type="domain" description="PDZ" evidence="2">
    <location>
        <begin position="464"/>
        <end position="552"/>
    </location>
</feature>
<dbReference type="Gene3D" id="1.10.390.10">
    <property type="entry name" value="Neutral Protease Domain 2"/>
    <property type="match status" value="1"/>
</dbReference>
<feature type="chain" id="PRO_5047191524" evidence="1">
    <location>
        <begin position="20"/>
        <end position="596"/>
    </location>
</feature>
<dbReference type="Proteomes" id="UP000516105">
    <property type="component" value="Chromosome"/>
</dbReference>
<dbReference type="InterPro" id="IPR027268">
    <property type="entry name" value="Peptidase_M4/M1_CTD_sf"/>
</dbReference>
<sequence length="596" mass="66684">MLRLAVAAFALAFTSTAEATVHYAIDLTSPEHHSGKVRITFPATTGNTLDLKMPAWRTGRYQILNLANGVSQFSASEGNGHSLPWQKIDKSTWRIQRAGTGPVTVEYDLYANELGLRSRHIDDSHAYLDASAVFMYSDASRADDVTVSLKVPAGWRSFSGLQSDGADRFKGANWDILVDSPIETGINRSFQFKEGNRDYEVVFWGDGNYDTTQTVGDLKKIVAQAPSIWSSYPFQRYVFMIHATDGVGGATEHRNSTVIQIPRNSFQPREKYLKFLSTASHEFIHTWNVKAYRASAMVPYRYQEENYTDLLWLEEGSTDYFADQFLVRAGIMKPDEYFAALADAVDHYRRTPGASAQSVASTSFDEWIAPGGDRATNAWADIYAEGSLVSWLLDIKLLQESGGKLSYRNVHEALYRRFPSEQGKGFNATDVKAILAELTGHSWEDWWTRNVDAPAPVDFARLLAAVGLRISYEDSDKTVPTNPWAGWKADQAEGGMKLTGVERGSPAWDAGFVPDDIITAFDGRRVTKDRFEDALMERKAGEVVTVSYFRRDQLLQKKLTLGSIPKNKPKVVKVARPTAAQKALYQRWLLAPYPTN</sequence>
<dbReference type="InterPro" id="IPR040756">
    <property type="entry name" value="Peptidase_M61_N"/>
</dbReference>
<proteinExistence type="predicted"/>
<dbReference type="InterPro" id="IPR007963">
    <property type="entry name" value="Peptidase_M61_catalytic"/>
</dbReference>
<keyword evidence="4" id="KW-1185">Reference proteome</keyword>
<keyword evidence="1" id="KW-0732">Signal</keyword>
<dbReference type="Pfam" id="PF13180">
    <property type="entry name" value="PDZ_2"/>
    <property type="match status" value="1"/>
</dbReference>
<dbReference type="EMBL" id="CP060782">
    <property type="protein sequence ID" value="QNP44693.1"/>
    <property type="molecule type" value="Genomic_DNA"/>
</dbReference>
<dbReference type="SUPFAM" id="SSF55486">
    <property type="entry name" value="Metalloproteases ('zincins'), catalytic domain"/>
    <property type="match status" value="1"/>
</dbReference>
<dbReference type="InterPro" id="IPR024191">
    <property type="entry name" value="Peptidase_M61"/>
</dbReference>
<dbReference type="Gene3D" id="2.30.42.10">
    <property type="match status" value="1"/>
</dbReference>
<evidence type="ECO:0000259" key="2">
    <source>
        <dbReference type="SMART" id="SM00228"/>
    </source>
</evidence>
<dbReference type="Pfam" id="PF05299">
    <property type="entry name" value="Peptidase_M61"/>
    <property type="match status" value="1"/>
</dbReference>
<dbReference type="Pfam" id="PF17899">
    <property type="entry name" value="Peptidase_M61_N"/>
    <property type="match status" value="1"/>
</dbReference>
<evidence type="ECO:0000313" key="4">
    <source>
        <dbReference type="Proteomes" id="UP000516105"/>
    </source>
</evidence>
<protein>
    <submittedName>
        <fullName evidence="3">M61 family metallopeptidase</fullName>
    </submittedName>
</protein>
<reference evidence="3 4" key="1">
    <citation type="submission" date="2020-08" db="EMBL/GenBank/DDBJ databases">
        <title>Genome sequence of Sphingomonas sediminicola KACC 15039T.</title>
        <authorList>
            <person name="Hyun D.-W."/>
            <person name="Bae J.-W."/>
        </authorList>
    </citation>
    <scope>NUCLEOTIDE SEQUENCE [LARGE SCALE GENOMIC DNA]</scope>
    <source>
        <strain evidence="3 4">KACC 15039</strain>
    </source>
</reference>
<dbReference type="RefSeq" id="WP_187707651.1">
    <property type="nucleotide sequence ID" value="NZ_CP060782.1"/>
</dbReference>
<dbReference type="Gene3D" id="2.60.40.3650">
    <property type="match status" value="1"/>
</dbReference>
<feature type="signal peptide" evidence="1">
    <location>
        <begin position="1"/>
        <end position="19"/>
    </location>
</feature>
<evidence type="ECO:0000256" key="1">
    <source>
        <dbReference type="SAM" id="SignalP"/>
    </source>
</evidence>
<gene>
    <name evidence="3" type="ORF">H9L14_07700</name>
</gene>
<evidence type="ECO:0000313" key="3">
    <source>
        <dbReference type="EMBL" id="QNP44693.1"/>
    </source>
</evidence>